<dbReference type="PANTHER" id="PTHR47331">
    <property type="entry name" value="PHD-TYPE DOMAIN-CONTAINING PROTEIN"/>
    <property type="match status" value="1"/>
</dbReference>
<dbReference type="STRING" id="307972.A0A2G8K1L9"/>
<evidence type="ECO:0000313" key="1">
    <source>
        <dbReference type="EMBL" id="PIK41880.1"/>
    </source>
</evidence>
<reference evidence="1 2" key="1">
    <citation type="journal article" date="2017" name="PLoS Biol.">
        <title>The sea cucumber genome provides insights into morphological evolution and visceral regeneration.</title>
        <authorList>
            <person name="Zhang X."/>
            <person name="Sun L."/>
            <person name="Yuan J."/>
            <person name="Sun Y."/>
            <person name="Gao Y."/>
            <person name="Zhang L."/>
            <person name="Li S."/>
            <person name="Dai H."/>
            <person name="Hamel J.F."/>
            <person name="Liu C."/>
            <person name="Yu Y."/>
            <person name="Liu S."/>
            <person name="Lin W."/>
            <person name="Guo K."/>
            <person name="Jin S."/>
            <person name="Xu P."/>
            <person name="Storey K.B."/>
            <person name="Huan P."/>
            <person name="Zhang T."/>
            <person name="Zhou Y."/>
            <person name="Zhang J."/>
            <person name="Lin C."/>
            <person name="Li X."/>
            <person name="Xing L."/>
            <person name="Huo D."/>
            <person name="Sun M."/>
            <person name="Wang L."/>
            <person name="Mercier A."/>
            <person name="Li F."/>
            <person name="Yang H."/>
            <person name="Xiang J."/>
        </authorList>
    </citation>
    <scope>NUCLEOTIDE SEQUENCE [LARGE SCALE GENOMIC DNA]</scope>
    <source>
        <strain evidence="1">Shaxun</strain>
        <tissue evidence="1">Muscle</tissue>
    </source>
</reference>
<keyword evidence="2" id="KW-1185">Reference proteome</keyword>
<dbReference type="EMBL" id="MRZV01000982">
    <property type="protein sequence ID" value="PIK41880.1"/>
    <property type="molecule type" value="Genomic_DNA"/>
</dbReference>
<comment type="caution">
    <text evidence="1">The sequence shown here is derived from an EMBL/GenBank/DDBJ whole genome shotgun (WGS) entry which is preliminary data.</text>
</comment>
<dbReference type="AlphaFoldDB" id="A0A2G8K1L9"/>
<dbReference type="PANTHER" id="PTHR47331:SF1">
    <property type="entry name" value="GAG-LIKE PROTEIN"/>
    <property type="match status" value="1"/>
</dbReference>
<proteinExistence type="predicted"/>
<sequence>MKVEAVSGDGVQVNLPQVFTKSSLPVEEWHIPNERDIAAWDHLRDVELPSLSNVHSIDLLIGNNVPAAYAPSEVKTGPLGSPYATKTPLGWVAWGVKRKSTGAISSNFIQADSNLENMFRESLNHDFPEKAVEDKKEWSWEDKQFMEQMESSCKMVNGHYQVNLPLRHQQVKLPNNKQMAMKRLKSLGSKMEKLPEFEADYVTFMEDVLISKGIAERVPESQPAEGKEWYIPHHGVYHPRKPGKIRVVFDCGAKYGGASLNDVLLPGPNLMNSLQGTNEI</sequence>
<organism evidence="1 2">
    <name type="scientific">Stichopus japonicus</name>
    <name type="common">Sea cucumber</name>
    <dbReference type="NCBI Taxonomy" id="307972"/>
    <lineage>
        <taxon>Eukaryota</taxon>
        <taxon>Metazoa</taxon>
        <taxon>Echinodermata</taxon>
        <taxon>Eleutherozoa</taxon>
        <taxon>Echinozoa</taxon>
        <taxon>Holothuroidea</taxon>
        <taxon>Aspidochirotacea</taxon>
        <taxon>Aspidochirotida</taxon>
        <taxon>Stichopodidae</taxon>
        <taxon>Apostichopus</taxon>
    </lineage>
</organism>
<dbReference type="Proteomes" id="UP000230750">
    <property type="component" value="Unassembled WGS sequence"/>
</dbReference>
<name>A0A2G8K1L9_STIJA</name>
<dbReference type="OrthoDB" id="10059837at2759"/>
<evidence type="ECO:0000313" key="2">
    <source>
        <dbReference type="Proteomes" id="UP000230750"/>
    </source>
</evidence>
<gene>
    <name evidence="1" type="ORF">BSL78_21277</name>
</gene>
<accession>A0A2G8K1L9</accession>
<protein>
    <submittedName>
        <fullName evidence="1">Uncharacterized protein</fullName>
    </submittedName>
</protein>